<dbReference type="InterPro" id="IPR025188">
    <property type="entry name" value="DUF4113"/>
</dbReference>
<dbReference type="Pfam" id="PF11799">
    <property type="entry name" value="IMS_C"/>
    <property type="match status" value="1"/>
</dbReference>
<dbReference type="Gene3D" id="3.30.1490.100">
    <property type="entry name" value="DNA polymerase, Y-family, little finger domain"/>
    <property type="match status" value="1"/>
</dbReference>
<keyword evidence="7" id="KW-0808">Transferase</keyword>
<dbReference type="GO" id="GO:0005829">
    <property type="term" value="C:cytosol"/>
    <property type="evidence" value="ECO:0007669"/>
    <property type="project" value="TreeGrafter"/>
</dbReference>
<dbReference type="InterPro" id="IPR017961">
    <property type="entry name" value="DNA_pol_Y-fam_little_finger"/>
</dbReference>
<proteinExistence type="inferred from homology"/>
<evidence type="ECO:0000313" key="8">
    <source>
        <dbReference type="Proteomes" id="UP000247689"/>
    </source>
</evidence>
<evidence type="ECO:0000313" key="7">
    <source>
        <dbReference type="EMBL" id="PXF62677.1"/>
    </source>
</evidence>
<keyword evidence="5" id="KW-0742">SOS response</keyword>
<dbReference type="CDD" id="cd01700">
    <property type="entry name" value="PolY_Pol_V_umuC"/>
    <property type="match status" value="1"/>
</dbReference>
<evidence type="ECO:0000259" key="6">
    <source>
        <dbReference type="PROSITE" id="PS50173"/>
    </source>
</evidence>
<dbReference type="Pfam" id="PF13438">
    <property type="entry name" value="DUF4113"/>
    <property type="match status" value="1"/>
</dbReference>
<dbReference type="PROSITE" id="PS50173">
    <property type="entry name" value="UMUC"/>
    <property type="match status" value="1"/>
</dbReference>
<evidence type="ECO:0000256" key="4">
    <source>
        <dbReference type="ARBA" id="ARBA00023204"/>
    </source>
</evidence>
<dbReference type="PANTHER" id="PTHR11076:SF34">
    <property type="entry name" value="PROTEIN UMUC"/>
    <property type="match status" value="1"/>
</dbReference>
<dbReference type="PANTHER" id="PTHR11076">
    <property type="entry name" value="DNA REPAIR POLYMERASE UMUC / TRANSFERASE FAMILY MEMBER"/>
    <property type="match status" value="1"/>
</dbReference>
<keyword evidence="2" id="KW-0227">DNA damage</keyword>
<dbReference type="RefSeq" id="WP_110201586.1">
    <property type="nucleotide sequence ID" value="NZ_QICH01000003.1"/>
</dbReference>
<evidence type="ECO:0000256" key="5">
    <source>
        <dbReference type="ARBA" id="ARBA00023236"/>
    </source>
</evidence>
<dbReference type="AlphaFoldDB" id="A0A318D751"/>
<evidence type="ECO:0000256" key="3">
    <source>
        <dbReference type="ARBA" id="ARBA00023199"/>
    </source>
</evidence>
<evidence type="ECO:0000256" key="2">
    <source>
        <dbReference type="ARBA" id="ARBA00022763"/>
    </source>
</evidence>
<dbReference type="InterPro" id="IPR001126">
    <property type="entry name" value="UmuC"/>
</dbReference>
<dbReference type="GO" id="GO:0003684">
    <property type="term" value="F:damaged DNA binding"/>
    <property type="evidence" value="ECO:0007669"/>
    <property type="project" value="InterPro"/>
</dbReference>
<feature type="domain" description="UmuC" evidence="6">
    <location>
        <begin position="9"/>
        <end position="193"/>
    </location>
</feature>
<dbReference type="Gene3D" id="3.30.70.270">
    <property type="match status" value="1"/>
</dbReference>
<dbReference type="Pfam" id="PF00817">
    <property type="entry name" value="IMS"/>
    <property type="match status" value="1"/>
</dbReference>
<keyword evidence="4" id="KW-0234">DNA repair</keyword>
<dbReference type="GO" id="GO:0009432">
    <property type="term" value="P:SOS response"/>
    <property type="evidence" value="ECO:0007669"/>
    <property type="project" value="UniProtKB-KW"/>
</dbReference>
<dbReference type="Gene3D" id="1.10.150.20">
    <property type="entry name" value="5' to 3' exonuclease, C-terminal subdomain"/>
    <property type="match status" value="1"/>
</dbReference>
<dbReference type="GO" id="GO:0042276">
    <property type="term" value="P:error-prone translesion synthesis"/>
    <property type="evidence" value="ECO:0007669"/>
    <property type="project" value="TreeGrafter"/>
</dbReference>
<dbReference type="OrthoDB" id="9808813at2"/>
<protein>
    <submittedName>
        <fullName evidence="7">DNA-directed DNA polymerase</fullName>
    </submittedName>
</protein>
<dbReference type="Gene3D" id="3.40.1170.60">
    <property type="match status" value="1"/>
</dbReference>
<comment type="caution">
    <text evidence="7">The sequence shown here is derived from an EMBL/GenBank/DDBJ whole genome shotgun (WGS) entry which is preliminary data.</text>
</comment>
<dbReference type="InterPro" id="IPR050116">
    <property type="entry name" value="DNA_polymerase-Y"/>
</dbReference>
<dbReference type="InterPro" id="IPR043128">
    <property type="entry name" value="Rev_trsase/Diguanyl_cyclase"/>
</dbReference>
<comment type="similarity">
    <text evidence="1">Belongs to the DNA polymerase type-Y family.</text>
</comment>
<keyword evidence="7" id="KW-0239">DNA-directed DNA polymerase</keyword>
<keyword evidence="7" id="KW-0548">Nucleotidyltransferase</keyword>
<dbReference type="EMBL" id="QICH01000003">
    <property type="protein sequence ID" value="PXF62677.1"/>
    <property type="molecule type" value="Genomic_DNA"/>
</dbReference>
<gene>
    <name evidence="7" type="ORF">DL796_10145</name>
</gene>
<sequence>MLPQHEATYALCDVNSFYVACERLFRPDLIGKPVLVLSNNDGCAIAMCDYCKSIGIKMGAPYFQIKPLIEKHNITWFSSNYGLYGNISQRFNQILQRFSDQVAPYSVDESFLLFQGFEEDLVERSQKLRETLLQCLSLPVCIGLGPTKTLAKVANYYAKKHKKSSTGVVDLRNDHHRKWALQHLEVEDIWGVGRRLAQKLRFQGINNAWQLHNADYKTLQRMFSVNMERTILELRGQPCLELSQHPVAKQSILNSRSFGTPISNKADLKEALAYHTTRCCEKLRQQQSLASNIEVHLHTKDRQQLSTNLSLLEPSDDTGLFLQAVNQGLDNLFQKHQTYKKAGITLYGIVPSNGYQSDIFANSKQRPELMESLDTINSKYGKDTIKFGSLGFEKRWAMRANARSPHYTSRWSDIIQIK</sequence>
<keyword evidence="8" id="KW-1185">Reference proteome</keyword>
<dbReference type="SUPFAM" id="SSF100879">
    <property type="entry name" value="Lesion bypass DNA polymerase (Y-family), little finger domain"/>
    <property type="match status" value="1"/>
</dbReference>
<dbReference type="GO" id="GO:0006281">
    <property type="term" value="P:DNA repair"/>
    <property type="evidence" value="ECO:0007669"/>
    <property type="project" value="UniProtKB-KW"/>
</dbReference>
<keyword evidence="3" id="KW-0741">SOS mutagenesis</keyword>
<evidence type="ECO:0000256" key="1">
    <source>
        <dbReference type="ARBA" id="ARBA00010945"/>
    </source>
</evidence>
<dbReference type="InterPro" id="IPR043502">
    <property type="entry name" value="DNA/RNA_pol_sf"/>
</dbReference>
<name>A0A318D751_9GAMM</name>
<dbReference type="SUPFAM" id="SSF56672">
    <property type="entry name" value="DNA/RNA polymerases"/>
    <property type="match status" value="1"/>
</dbReference>
<accession>A0A318D751</accession>
<dbReference type="GO" id="GO:0003887">
    <property type="term" value="F:DNA-directed DNA polymerase activity"/>
    <property type="evidence" value="ECO:0007669"/>
    <property type="project" value="UniProtKB-KW"/>
</dbReference>
<dbReference type="InterPro" id="IPR036775">
    <property type="entry name" value="DNA_pol_Y-fam_lit_finger_sf"/>
</dbReference>
<organism evidence="7 8">
    <name type="scientific">Kangiella spongicola</name>
    <dbReference type="NCBI Taxonomy" id="796379"/>
    <lineage>
        <taxon>Bacteria</taxon>
        <taxon>Pseudomonadati</taxon>
        <taxon>Pseudomonadota</taxon>
        <taxon>Gammaproteobacteria</taxon>
        <taxon>Kangiellales</taxon>
        <taxon>Kangiellaceae</taxon>
        <taxon>Kangiella</taxon>
    </lineage>
</organism>
<reference evidence="7 8" key="1">
    <citation type="submission" date="2018-05" db="EMBL/GenBank/DDBJ databases">
        <title>Kangiella spongicola genome sequence.</title>
        <authorList>
            <person name="Maclea K.S."/>
            <person name="Goen A.E."/>
            <person name="Kelley C."/>
            <person name="Underriner A."/>
            <person name="Silverwood T."/>
            <person name="Trachtenberg A.M."/>
        </authorList>
    </citation>
    <scope>NUCLEOTIDE SEQUENCE [LARGE SCALE GENOMIC DNA]</scope>
    <source>
        <strain evidence="7 8">ATCC BAA-2076</strain>
    </source>
</reference>
<dbReference type="Proteomes" id="UP000247689">
    <property type="component" value="Unassembled WGS sequence"/>
</dbReference>